<reference evidence="2" key="1">
    <citation type="submission" date="2020-11" db="EMBL/GenBank/DDBJ databases">
        <authorList>
            <consortium name="DOE Joint Genome Institute"/>
            <person name="Ahrendt S."/>
            <person name="Riley R."/>
            <person name="Andreopoulos W."/>
            <person name="Labutti K."/>
            <person name="Pangilinan J."/>
            <person name="Ruiz-Duenas F.J."/>
            <person name="Barrasa J.M."/>
            <person name="Sanchez-Garcia M."/>
            <person name="Camarero S."/>
            <person name="Miyauchi S."/>
            <person name="Serrano A."/>
            <person name="Linde D."/>
            <person name="Babiker R."/>
            <person name="Drula E."/>
            <person name="Ayuso-Fernandez I."/>
            <person name="Pacheco R."/>
            <person name="Padilla G."/>
            <person name="Ferreira P."/>
            <person name="Barriuso J."/>
            <person name="Kellner H."/>
            <person name="Castanera R."/>
            <person name="Alfaro M."/>
            <person name="Ramirez L."/>
            <person name="Pisabarro A.G."/>
            <person name="Kuo A."/>
            <person name="Tritt A."/>
            <person name="Lipzen A."/>
            <person name="He G."/>
            <person name="Yan M."/>
            <person name="Ng V."/>
            <person name="Cullen D."/>
            <person name="Martin F."/>
            <person name="Rosso M.-N."/>
            <person name="Henrissat B."/>
            <person name="Hibbett D."/>
            <person name="Martinez A.T."/>
            <person name="Grigoriev I.V."/>
        </authorList>
    </citation>
    <scope>NUCLEOTIDE SEQUENCE</scope>
    <source>
        <strain evidence="2">CBS 506.95</strain>
    </source>
</reference>
<keyword evidence="1" id="KW-1133">Transmembrane helix</keyword>
<feature type="non-terminal residue" evidence="2">
    <location>
        <position position="1"/>
    </location>
</feature>
<feature type="transmembrane region" description="Helical" evidence="1">
    <location>
        <begin position="54"/>
        <end position="72"/>
    </location>
</feature>
<keyword evidence="1" id="KW-0812">Transmembrane</keyword>
<accession>A0A9P6EKL1</accession>
<comment type="caution">
    <text evidence="2">The sequence shown here is derived from an EMBL/GenBank/DDBJ whole genome shotgun (WGS) entry which is preliminary data.</text>
</comment>
<dbReference type="EMBL" id="MU157837">
    <property type="protein sequence ID" value="KAF9530856.1"/>
    <property type="molecule type" value="Genomic_DNA"/>
</dbReference>
<feature type="transmembrane region" description="Helical" evidence="1">
    <location>
        <begin position="212"/>
        <end position="237"/>
    </location>
</feature>
<gene>
    <name evidence="2" type="ORF">CPB83DRAFT_919728</name>
</gene>
<proteinExistence type="predicted"/>
<protein>
    <submittedName>
        <fullName evidence="2">Uncharacterized protein</fullName>
    </submittedName>
</protein>
<keyword evidence="1" id="KW-0472">Membrane</keyword>
<sequence length="349" mass="39019">MISSNLSARVDIFIRALFVQVCFSSAAIGVEFFMWIFGLFVYFETPKDRRRGRAIYLAISFAILVADCWARLPLAKYSFEVLYKPSNTEEILNIEGDLLDAWYSRASNWASQIILWLGNGLLVYRCRIVWIDKPIVTFVPFLLYLGGTAASVAIFAVNTTSLTNIPVANQLMTSSISLFISVNIIVTLLIAGRLINMRRRQAAIMTTFDSKMYIGVISILVESALPLSIIGILHLAASQMSTNVLLLKWRVVHFVFLILWQACVALAPQLIIFRVTIGRSWALESNMSSHLTVLAFQADTVDTFDTDRDVEGSIYNQRKDEPTSTGLQVNESASVISEKYELGGLSTEI</sequence>
<name>A0A9P6EKL1_9AGAR</name>
<feature type="transmembrane region" description="Helical" evidence="1">
    <location>
        <begin position="171"/>
        <end position="191"/>
    </location>
</feature>
<feature type="transmembrane region" description="Helical" evidence="1">
    <location>
        <begin position="136"/>
        <end position="159"/>
    </location>
</feature>
<dbReference type="AlphaFoldDB" id="A0A9P6EKL1"/>
<organism evidence="2 3">
    <name type="scientific">Crepidotus variabilis</name>
    <dbReference type="NCBI Taxonomy" id="179855"/>
    <lineage>
        <taxon>Eukaryota</taxon>
        <taxon>Fungi</taxon>
        <taxon>Dikarya</taxon>
        <taxon>Basidiomycota</taxon>
        <taxon>Agaricomycotina</taxon>
        <taxon>Agaricomycetes</taxon>
        <taxon>Agaricomycetidae</taxon>
        <taxon>Agaricales</taxon>
        <taxon>Agaricineae</taxon>
        <taxon>Crepidotaceae</taxon>
        <taxon>Crepidotus</taxon>
    </lineage>
</organism>
<evidence type="ECO:0000313" key="2">
    <source>
        <dbReference type="EMBL" id="KAF9530856.1"/>
    </source>
</evidence>
<evidence type="ECO:0000313" key="3">
    <source>
        <dbReference type="Proteomes" id="UP000807306"/>
    </source>
</evidence>
<keyword evidence="3" id="KW-1185">Reference proteome</keyword>
<dbReference type="Proteomes" id="UP000807306">
    <property type="component" value="Unassembled WGS sequence"/>
</dbReference>
<dbReference type="OrthoDB" id="3226582at2759"/>
<evidence type="ECO:0000256" key="1">
    <source>
        <dbReference type="SAM" id="Phobius"/>
    </source>
</evidence>
<feature type="transmembrane region" description="Helical" evidence="1">
    <location>
        <begin position="12"/>
        <end position="42"/>
    </location>
</feature>
<feature type="transmembrane region" description="Helical" evidence="1">
    <location>
        <begin position="249"/>
        <end position="273"/>
    </location>
</feature>